<comment type="caution">
    <text evidence="2">The sequence shown here is derived from an EMBL/GenBank/DDBJ whole genome shotgun (WGS) entry which is preliminary data.</text>
</comment>
<evidence type="ECO:0000313" key="2">
    <source>
        <dbReference type="EMBL" id="KAL2819507.1"/>
    </source>
</evidence>
<dbReference type="Gene3D" id="3.40.710.10">
    <property type="entry name" value="DD-peptidase/beta-lactamase superfamily"/>
    <property type="match status" value="1"/>
</dbReference>
<feature type="domain" description="Peptidase S12 Pab87-related C-terminal" evidence="1">
    <location>
        <begin position="151"/>
        <end position="251"/>
    </location>
</feature>
<dbReference type="Proteomes" id="UP001610334">
    <property type="component" value="Unassembled WGS sequence"/>
</dbReference>
<evidence type="ECO:0000313" key="3">
    <source>
        <dbReference type="Proteomes" id="UP001610334"/>
    </source>
</evidence>
<proteinExistence type="predicted"/>
<keyword evidence="3" id="KW-1185">Reference proteome</keyword>
<accession>A0ABR4HXQ7</accession>
<dbReference type="Pfam" id="PF11954">
    <property type="entry name" value="DUF3471"/>
    <property type="match status" value="1"/>
</dbReference>
<name>A0ABR4HXQ7_9EURO</name>
<evidence type="ECO:0000259" key="1">
    <source>
        <dbReference type="Pfam" id="PF11954"/>
    </source>
</evidence>
<organism evidence="2 3">
    <name type="scientific">Aspergillus granulosus</name>
    <dbReference type="NCBI Taxonomy" id="176169"/>
    <lineage>
        <taxon>Eukaryota</taxon>
        <taxon>Fungi</taxon>
        <taxon>Dikarya</taxon>
        <taxon>Ascomycota</taxon>
        <taxon>Pezizomycotina</taxon>
        <taxon>Eurotiomycetes</taxon>
        <taxon>Eurotiomycetidae</taxon>
        <taxon>Eurotiales</taxon>
        <taxon>Aspergillaceae</taxon>
        <taxon>Aspergillus</taxon>
        <taxon>Aspergillus subgen. Nidulantes</taxon>
    </lineage>
</organism>
<gene>
    <name evidence="2" type="ORF">BJX63DRAFT_418846</name>
</gene>
<protein>
    <recommendedName>
        <fullName evidence="1">Peptidase S12 Pab87-related C-terminal domain-containing protein</fullName>
    </recommendedName>
</protein>
<sequence>MDGPTPDNYAKAYMPMDDGSFVSIDRPVTRDGTIQASAGGIRSCVKDLLSFYNAILTSRNLEQSALSSTSETKKATIKNASLLTAGHTFLTNSSLHERSAALGLLRVQLPNTFGDIGPNFGLINPMPTIGRGDPSRLVLWHQESELEAGRAVNPDVKSAQAYTGDYFNTLGNWYIRVFVNEADSGLYMCIQGEDWDIYPLHPYATDTFTWYTTREDQARRGRWPIQAGDYFKFTFVPNAEGEVTQLQWNMDGSVPAGTFYKKASSSDLSGGIEQKPLAAA</sequence>
<dbReference type="InterPro" id="IPR021860">
    <property type="entry name" value="Peptidase_S12_Pab87-rel_C"/>
</dbReference>
<dbReference type="InterPro" id="IPR012338">
    <property type="entry name" value="Beta-lactam/transpept-like"/>
</dbReference>
<dbReference type="Gene3D" id="2.40.128.600">
    <property type="match status" value="1"/>
</dbReference>
<reference evidence="2 3" key="1">
    <citation type="submission" date="2024-07" db="EMBL/GenBank/DDBJ databases">
        <title>Section-level genome sequencing and comparative genomics of Aspergillus sections Usti and Cavernicolus.</title>
        <authorList>
            <consortium name="Lawrence Berkeley National Laboratory"/>
            <person name="Nybo J.L."/>
            <person name="Vesth T.C."/>
            <person name="Theobald S."/>
            <person name="Frisvad J.C."/>
            <person name="Larsen T.O."/>
            <person name="Kjaerboelling I."/>
            <person name="Rothschild-Mancinelli K."/>
            <person name="Lyhne E.K."/>
            <person name="Kogle M.E."/>
            <person name="Barry K."/>
            <person name="Clum A."/>
            <person name="Na H."/>
            <person name="Ledsgaard L."/>
            <person name="Lin J."/>
            <person name="Lipzen A."/>
            <person name="Kuo A."/>
            <person name="Riley R."/>
            <person name="Mondo S."/>
            <person name="Labutti K."/>
            <person name="Haridas S."/>
            <person name="Pangalinan J."/>
            <person name="Salamov A.A."/>
            <person name="Simmons B.A."/>
            <person name="Magnuson J.K."/>
            <person name="Chen J."/>
            <person name="Drula E."/>
            <person name="Henrissat B."/>
            <person name="Wiebenga A."/>
            <person name="Lubbers R.J."/>
            <person name="Gomes A.C."/>
            <person name="Makela M.R."/>
            <person name="Stajich J."/>
            <person name="Grigoriev I.V."/>
            <person name="Mortensen U.H."/>
            <person name="De Vries R.P."/>
            <person name="Baker S.E."/>
            <person name="Andersen M.R."/>
        </authorList>
    </citation>
    <scope>NUCLEOTIDE SEQUENCE [LARGE SCALE GENOMIC DNA]</scope>
    <source>
        <strain evidence="2 3">CBS 588.65</strain>
    </source>
</reference>
<dbReference type="EMBL" id="JBFXLT010000010">
    <property type="protein sequence ID" value="KAL2819507.1"/>
    <property type="molecule type" value="Genomic_DNA"/>
</dbReference>